<feature type="transmembrane region" description="Helical" evidence="2">
    <location>
        <begin position="48"/>
        <end position="65"/>
    </location>
</feature>
<feature type="coiled-coil region" evidence="1">
    <location>
        <begin position="65"/>
        <end position="111"/>
    </location>
</feature>
<evidence type="ECO:0000256" key="2">
    <source>
        <dbReference type="SAM" id="Phobius"/>
    </source>
</evidence>
<sequence>MKKYYSELLIVACTIANAYFSLPLLAKWASTWVGEDWVTKSGPLGDTFGGLLSPIIGGFSIYLIYKTFKAQGEQLEDQKKATKTESDAVYVSELRNLLEEVDNQLESIQYTVPNMMLMSVHNGLEAVSNWVSVHQTKDGFIGSLTPQDKRLISDVRRSVELFCFVVGRLFANKSLLKRELGKMFQKRLQLAVAQKFIIILDLVRTIQSELEVVNNKSQEENEKSSASDETLINNTWSPNVNFLIAEYNALNSALDALSNCGMLMMGEKNATLDEYLETGEVNKNELKKIDFNSVFVIKKY</sequence>
<evidence type="ECO:0000313" key="4">
    <source>
        <dbReference type="Proteomes" id="UP000187941"/>
    </source>
</evidence>
<evidence type="ECO:0000313" key="3">
    <source>
        <dbReference type="EMBL" id="AQG79471.1"/>
    </source>
</evidence>
<dbReference type="RefSeq" id="WP_077130906.1">
    <property type="nucleotide sequence ID" value="NZ_CP014263.1"/>
</dbReference>
<gene>
    <name evidence="3" type="ORF">AWR27_09150</name>
</gene>
<accession>A0A1P9WVS9</accession>
<keyword evidence="4" id="KW-1185">Reference proteome</keyword>
<evidence type="ECO:0000256" key="1">
    <source>
        <dbReference type="SAM" id="Coils"/>
    </source>
</evidence>
<feature type="transmembrane region" description="Helical" evidence="2">
    <location>
        <begin position="7"/>
        <end position="28"/>
    </location>
</feature>
<dbReference type="OrthoDB" id="6678638at2"/>
<keyword evidence="2" id="KW-0472">Membrane</keyword>
<dbReference type="AlphaFoldDB" id="A0A1P9WVS9"/>
<protein>
    <submittedName>
        <fullName evidence="3">Uncharacterized protein</fullName>
    </submittedName>
</protein>
<dbReference type="Proteomes" id="UP000187941">
    <property type="component" value="Chromosome"/>
</dbReference>
<proteinExistence type="predicted"/>
<dbReference type="KEGG" id="smon:AWR27_09150"/>
<keyword evidence="2" id="KW-1133">Transmembrane helix</keyword>
<keyword evidence="1" id="KW-0175">Coiled coil</keyword>
<organism evidence="3 4">
    <name type="scientific">Spirosoma montaniterrae</name>
    <dbReference type="NCBI Taxonomy" id="1178516"/>
    <lineage>
        <taxon>Bacteria</taxon>
        <taxon>Pseudomonadati</taxon>
        <taxon>Bacteroidota</taxon>
        <taxon>Cytophagia</taxon>
        <taxon>Cytophagales</taxon>
        <taxon>Cytophagaceae</taxon>
        <taxon>Spirosoma</taxon>
    </lineage>
</organism>
<keyword evidence="2" id="KW-0812">Transmembrane</keyword>
<name>A0A1P9WVS9_9BACT</name>
<dbReference type="EMBL" id="CP014263">
    <property type="protein sequence ID" value="AQG79471.1"/>
    <property type="molecule type" value="Genomic_DNA"/>
</dbReference>
<reference evidence="3 4" key="1">
    <citation type="submission" date="2016-01" db="EMBL/GenBank/DDBJ databases">
        <authorList>
            <person name="Oliw E.H."/>
        </authorList>
    </citation>
    <scope>NUCLEOTIDE SEQUENCE [LARGE SCALE GENOMIC DNA]</scope>
    <source>
        <strain evidence="3 4">DY10</strain>
    </source>
</reference>